<dbReference type="AlphaFoldDB" id="A0A9N9LT78"/>
<name>A0A9N9LT78_9HELO</name>
<feature type="coiled-coil region" evidence="9">
    <location>
        <begin position="557"/>
        <end position="588"/>
    </location>
</feature>
<evidence type="ECO:0000256" key="4">
    <source>
        <dbReference type="ARBA" id="ARBA00022989"/>
    </source>
</evidence>
<comment type="similarity">
    <text evidence="8">Belongs to the two pore domain potassium channel (TC 1.A.1.8) family.</text>
</comment>
<comment type="subcellular location">
    <subcellularLocation>
        <location evidence="1">Membrane</location>
        <topology evidence="1">Multi-pass membrane protein</topology>
    </subcellularLocation>
</comment>
<accession>A0A9N9LT78</accession>
<protein>
    <recommendedName>
        <fullName evidence="12">Potassium channel domain-containing protein</fullName>
    </recommendedName>
</protein>
<feature type="compositionally biased region" description="Basic and acidic residues" evidence="10">
    <location>
        <begin position="411"/>
        <end position="431"/>
    </location>
</feature>
<proteinExistence type="inferred from homology"/>
<feature type="transmembrane region" description="Helical" evidence="11">
    <location>
        <begin position="92"/>
        <end position="113"/>
    </location>
</feature>
<feature type="transmembrane region" description="Helical" evidence="11">
    <location>
        <begin position="49"/>
        <end position="72"/>
    </location>
</feature>
<feature type="region of interest" description="Disordered" evidence="10">
    <location>
        <begin position="201"/>
        <end position="239"/>
    </location>
</feature>
<feature type="domain" description="Potassium channel" evidence="12">
    <location>
        <begin position="270"/>
        <end position="345"/>
    </location>
</feature>
<evidence type="ECO:0000256" key="3">
    <source>
        <dbReference type="ARBA" id="ARBA00022692"/>
    </source>
</evidence>
<organism evidence="13 14">
    <name type="scientific">Hymenoscyphus albidus</name>
    <dbReference type="NCBI Taxonomy" id="595503"/>
    <lineage>
        <taxon>Eukaryota</taxon>
        <taxon>Fungi</taxon>
        <taxon>Dikarya</taxon>
        <taxon>Ascomycota</taxon>
        <taxon>Pezizomycotina</taxon>
        <taxon>Leotiomycetes</taxon>
        <taxon>Helotiales</taxon>
        <taxon>Helotiaceae</taxon>
        <taxon>Hymenoscyphus</taxon>
    </lineage>
</organism>
<dbReference type="GO" id="GO:0015271">
    <property type="term" value="F:outward rectifier potassium channel activity"/>
    <property type="evidence" value="ECO:0007669"/>
    <property type="project" value="TreeGrafter"/>
</dbReference>
<dbReference type="FunFam" id="1.10.287.70:FF:000170">
    <property type="entry name" value="Outward-rectifier potassium channel TOK1"/>
    <property type="match status" value="1"/>
</dbReference>
<feature type="transmembrane region" description="Helical" evidence="11">
    <location>
        <begin position="320"/>
        <end position="341"/>
    </location>
</feature>
<keyword evidence="9" id="KW-0175">Coiled coil</keyword>
<feature type="transmembrane region" description="Helical" evidence="11">
    <location>
        <begin position="12"/>
        <end position="37"/>
    </location>
</feature>
<feature type="compositionally biased region" description="Basic and acidic residues" evidence="10">
    <location>
        <begin position="201"/>
        <end position="212"/>
    </location>
</feature>
<evidence type="ECO:0000256" key="6">
    <source>
        <dbReference type="ARBA" id="ARBA00023136"/>
    </source>
</evidence>
<dbReference type="GO" id="GO:0030322">
    <property type="term" value="P:stabilization of membrane potential"/>
    <property type="evidence" value="ECO:0007669"/>
    <property type="project" value="TreeGrafter"/>
</dbReference>
<keyword evidence="6 11" id="KW-0472">Membrane</keyword>
<dbReference type="InterPro" id="IPR013099">
    <property type="entry name" value="K_chnl_dom"/>
</dbReference>
<gene>
    <name evidence="13" type="ORF">HYALB_00004698</name>
</gene>
<feature type="transmembrane region" description="Helical" evidence="11">
    <location>
        <begin position="260"/>
        <end position="278"/>
    </location>
</feature>
<feature type="region of interest" description="Disordered" evidence="10">
    <location>
        <begin position="494"/>
        <end position="550"/>
    </location>
</feature>
<feature type="transmembrane region" description="Helical" evidence="11">
    <location>
        <begin position="290"/>
        <end position="308"/>
    </location>
</feature>
<dbReference type="SUPFAM" id="SSF81324">
    <property type="entry name" value="Voltage-gated potassium channels"/>
    <property type="match status" value="2"/>
</dbReference>
<keyword evidence="2 8" id="KW-0813">Transport</keyword>
<feature type="region of interest" description="Disordered" evidence="10">
    <location>
        <begin position="409"/>
        <end position="449"/>
    </location>
</feature>
<evidence type="ECO:0000313" key="14">
    <source>
        <dbReference type="Proteomes" id="UP000701801"/>
    </source>
</evidence>
<dbReference type="PROSITE" id="PS51257">
    <property type="entry name" value="PROKAR_LIPOPROTEIN"/>
    <property type="match status" value="1"/>
</dbReference>
<evidence type="ECO:0000256" key="11">
    <source>
        <dbReference type="SAM" id="Phobius"/>
    </source>
</evidence>
<feature type="transmembrane region" description="Helical" evidence="11">
    <location>
        <begin position="148"/>
        <end position="171"/>
    </location>
</feature>
<evidence type="ECO:0000256" key="10">
    <source>
        <dbReference type="SAM" id="MobiDB-lite"/>
    </source>
</evidence>
<evidence type="ECO:0000259" key="12">
    <source>
        <dbReference type="Pfam" id="PF07885"/>
    </source>
</evidence>
<keyword evidence="7 8" id="KW-0407">Ion channel</keyword>
<dbReference type="EMBL" id="CAJVRM010000273">
    <property type="protein sequence ID" value="CAG8978715.1"/>
    <property type="molecule type" value="Genomic_DNA"/>
</dbReference>
<feature type="compositionally biased region" description="Basic and acidic residues" evidence="10">
    <location>
        <begin position="533"/>
        <end position="542"/>
    </location>
</feature>
<keyword evidence="5 8" id="KW-0406">Ion transport</keyword>
<dbReference type="GO" id="GO:0005886">
    <property type="term" value="C:plasma membrane"/>
    <property type="evidence" value="ECO:0007669"/>
    <property type="project" value="TreeGrafter"/>
</dbReference>
<comment type="caution">
    <text evidence="13">The sequence shown here is derived from an EMBL/GenBank/DDBJ whole genome shotgun (WGS) entry which is preliminary data.</text>
</comment>
<dbReference type="Gene3D" id="1.10.287.70">
    <property type="match status" value="2"/>
</dbReference>
<dbReference type="GO" id="GO:0022841">
    <property type="term" value="F:potassium ion leak channel activity"/>
    <property type="evidence" value="ECO:0007669"/>
    <property type="project" value="TreeGrafter"/>
</dbReference>
<keyword evidence="4 11" id="KW-1133">Transmembrane helix</keyword>
<evidence type="ECO:0000256" key="5">
    <source>
        <dbReference type="ARBA" id="ARBA00023065"/>
    </source>
</evidence>
<evidence type="ECO:0000256" key="1">
    <source>
        <dbReference type="ARBA" id="ARBA00004141"/>
    </source>
</evidence>
<dbReference type="Pfam" id="PF07885">
    <property type="entry name" value="Ion_trans_2"/>
    <property type="match status" value="2"/>
</dbReference>
<dbReference type="FunFam" id="1.10.287.70:FF:000182">
    <property type="entry name" value="Outward-rectifier potassium channel TOK1"/>
    <property type="match status" value="1"/>
</dbReference>
<feature type="compositionally biased region" description="Basic and acidic residues" evidence="10">
    <location>
        <begin position="229"/>
        <end position="238"/>
    </location>
</feature>
<feature type="domain" description="Potassium channel" evidence="12">
    <location>
        <begin position="99"/>
        <end position="170"/>
    </location>
</feature>
<dbReference type="Proteomes" id="UP000701801">
    <property type="component" value="Unassembled WGS sequence"/>
</dbReference>
<evidence type="ECO:0000256" key="7">
    <source>
        <dbReference type="ARBA" id="ARBA00023303"/>
    </source>
</evidence>
<feature type="compositionally biased region" description="Basic and acidic residues" evidence="10">
    <location>
        <begin position="495"/>
        <end position="522"/>
    </location>
</feature>
<sequence>MARRVRFTVAQPITIIGWYISSFALISLCACASRPLIIEPRETHALTQAFYYALFAAGLYFFVASLMLVTVYGAYKQHYSPSFQLTISQRTLMLQTISFLTYLLSGAAVFAHIEGWKFLDGVYWADFTLLTVGIGDLSPTTHLGRSLLFPYAIAGIIILGLVIGSIRSLVLERGKERMGRRMMERERRKLVRKSEGKKDLKPIVDQQTEKAHQAPTSHDQKKGKRKDKNSKTSRSERDRRHREFHLMRRIQHTAHVKRRWTSLCISLTTWMALWFLGAAVFQRCERSQSWSYFISLYFSYTSLLTIGYGDFYPTSNSGKAFFVFWSLLAVPSLTILISNMGDTIVKGIRDLTLWVGDFTVLPGEKGMGGMMREFGSRLSSGRLFGGYGDVEEAPPNILNSDKKIPSLFQSEQHKRNDPESAEQKADDEKANTETSNAHNKGKKNDKLPKNKHHYHLLLIREISSVLSHLNSSPPRQYTFEEWAWYLKLVGEDEADGRKHREPVRRPKQEEKAKKEGAETRDGQDEEGIGDRGTGSKEGKGEARWSWVGNRSPLLGGKEEAEWVLERLTKTLQRELEEIKREQEEAGAREGKSGS</sequence>
<dbReference type="OrthoDB" id="297496at2759"/>
<feature type="region of interest" description="Disordered" evidence="10">
    <location>
        <begin position="177"/>
        <end position="196"/>
    </location>
</feature>
<dbReference type="PRINTS" id="PR01333">
    <property type="entry name" value="2POREKCHANEL"/>
</dbReference>
<keyword evidence="14" id="KW-1185">Reference proteome</keyword>
<evidence type="ECO:0000313" key="13">
    <source>
        <dbReference type="EMBL" id="CAG8978715.1"/>
    </source>
</evidence>
<dbReference type="PANTHER" id="PTHR11003:SF301">
    <property type="entry name" value="POTASSIUM CHANNEL PROTEIN"/>
    <property type="match status" value="1"/>
</dbReference>
<keyword evidence="3 8" id="KW-0812">Transmembrane</keyword>
<dbReference type="InterPro" id="IPR003280">
    <property type="entry name" value="2pore_dom_K_chnl"/>
</dbReference>
<evidence type="ECO:0000256" key="2">
    <source>
        <dbReference type="ARBA" id="ARBA00022448"/>
    </source>
</evidence>
<dbReference type="PANTHER" id="PTHR11003">
    <property type="entry name" value="POTASSIUM CHANNEL, SUBFAMILY K"/>
    <property type="match status" value="1"/>
</dbReference>
<evidence type="ECO:0000256" key="8">
    <source>
        <dbReference type="RuleBase" id="RU003857"/>
    </source>
</evidence>
<evidence type="ECO:0000256" key="9">
    <source>
        <dbReference type="SAM" id="Coils"/>
    </source>
</evidence>
<reference evidence="13" key="1">
    <citation type="submission" date="2021-07" db="EMBL/GenBank/DDBJ databases">
        <authorList>
            <person name="Durling M."/>
        </authorList>
    </citation>
    <scope>NUCLEOTIDE SEQUENCE</scope>
</reference>